<name>A0A2P4ZW82_9HYPO</name>
<reference evidence="5 6" key="1">
    <citation type="journal article" date="2016" name="Genome Announc.">
        <title>Draft Whole-Genome Sequence of Trichoderma gamsii T6085, a Promising Biocontrol Agent of Fusarium Head Blight on Wheat.</title>
        <authorList>
            <person name="Baroncelli R."/>
            <person name="Zapparata A."/>
            <person name="Piaggeschi G."/>
            <person name="Sarrocco S."/>
            <person name="Vannacci G."/>
        </authorList>
    </citation>
    <scope>NUCLEOTIDE SEQUENCE [LARGE SCALE GENOMIC DNA]</scope>
    <source>
        <strain evidence="5 6">T6085</strain>
    </source>
</reference>
<comment type="similarity">
    <text evidence="1">Belongs to the peptidase S33 family.</text>
</comment>
<evidence type="ECO:0000259" key="4">
    <source>
        <dbReference type="Pfam" id="PF08386"/>
    </source>
</evidence>
<dbReference type="InterPro" id="IPR013595">
    <property type="entry name" value="Pept_S33_TAP-like_C"/>
</dbReference>
<dbReference type="GO" id="GO:0016787">
    <property type="term" value="F:hydrolase activity"/>
    <property type="evidence" value="ECO:0007669"/>
    <property type="project" value="UniProtKB-KW"/>
</dbReference>
<dbReference type="GeneID" id="29984991"/>
<dbReference type="InterPro" id="IPR029058">
    <property type="entry name" value="AB_hydrolase_fold"/>
</dbReference>
<dbReference type="AlphaFoldDB" id="A0A2P4ZW82"/>
<gene>
    <name evidence="5" type="ORF">TGAM01_v202393</name>
</gene>
<evidence type="ECO:0000313" key="5">
    <source>
        <dbReference type="EMBL" id="PON28546.1"/>
    </source>
</evidence>
<dbReference type="RefSeq" id="XP_018661899.1">
    <property type="nucleotide sequence ID" value="XM_018804908.1"/>
</dbReference>
<dbReference type="PANTHER" id="PTHR43248:SF25">
    <property type="entry name" value="AB HYDROLASE-1 DOMAIN-CONTAINING PROTEIN-RELATED"/>
    <property type="match status" value="1"/>
</dbReference>
<dbReference type="InterPro" id="IPR051601">
    <property type="entry name" value="Serine_prot/Carboxylest_S33"/>
</dbReference>
<dbReference type="Proteomes" id="UP000054821">
    <property type="component" value="Unassembled WGS sequence"/>
</dbReference>
<dbReference type="PANTHER" id="PTHR43248">
    <property type="entry name" value="2-SUCCINYL-6-HYDROXY-2,4-CYCLOHEXADIENE-1-CARBOXYLATE SYNTHASE"/>
    <property type="match status" value="1"/>
</dbReference>
<organism evidence="5 6">
    <name type="scientific">Trichoderma gamsii</name>
    <dbReference type="NCBI Taxonomy" id="398673"/>
    <lineage>
        <taxon>Eukaryota</taxon>
        <taxon>Fungi</taxon>
        <taxon>Dikarya</taxon>
        <taxon>Ascomycota</taxon>
        <taxon>Pezizomycotina</taxon>
        <taxon>Sordariomycetes</taxon>
        <taxon>Hypocreomycetidae</taxon>
        <taxon>Hypocreales</taxon>
        <taxon>Hypocreaceae</taxon>
        <taxon>Trichoderma</taxon>
    </lineage>
</organism>
<dbReference type="Pfam" id="PF08386">
    <property type="entry name" value="Abhydrolase_4"/>
    <property type="match status" value="1"/>
</dbReference>
<dbReference type="Gene3D" id="3.40.50.1820">
    <property type="entry name" value="alpha/beta hydrolase"/>
    <property type="match status" value="1"/>
</dbReference>
<accession>A0A2P4ZW82</accession>
<comment type="caution">
    <text evidence="5">The sequence shown here is derived from an EMBL/GenBank/DDBJ whole genome shotgun (WGS) entry which is preliminary data.</text>
</comment>
<evidence type="ECO:0000256" key="1">
    <source>
        <dbReference type="ARBA" id="ARBA00010088"/>
    </source>
</evidence>
<evidence type="ECO:0000313" key="6">
    <source>
        <dbReference type="Proteomes" id="UP000054821"/>
    </source>
</evidence>
<keyword evidence="6" id="KW-1185">Reference proteome</keyword>
<evidence type="ECO:0000256" key="2">
    <source>
        <dbReference type="ARBA" id="ARBA00022801"/>
    </source>
</evidence>
<feature type="region of interest" description="Disordered" evidence="3">
    <location>
        <begin position="218"/>
        <end position="238"/>
    </location>
</feature>
<proteinExistence type="inferred from homology"/>
<sequence length="621" mass="68890">MVLLAATFTAGTAPVSNSTGPIQEFEWASIVPNRRLEYHDCYNGFKCARLSVPLNWRNASDPRLVHFAMIKLPAAVPDDDATFGGTVVVNPGGPGLSGVSYLVEKGINIQRLLVDIPGTRHYEIVSFDPRGVGRTTPSVDCFRSDQLVRTSFALENHGRGPLDSEKAIGYGLGLMGFQSLRCKEEDALNPDGEAMKFVNTPSVARDMVEMVDKIDELRMREKNNENSEENKKNEKPEKNMDATVARIQYIGWSYGSVLGNYFASMFPGRVGRMVLDGVMDPRDYAAGSGWLSNTQDADKLFAHFWKSCFKTNSYEKCPFLKTDKDWEAAQKRFHKWVNRLDEYPMVVNSSSGGLMALRGEDIRRIVANALYSPLQHFLPLAQALHQGMRESPDQWSQWAGLEIPKLGDALRGKGSNVSASGMPQVKDEQGAAVLCGDGSDISNRAIDWWTDHVSQQRKQSKLFGFSWASIRFKCATWPFRANWDFQGPFRTPTHSANLETDRPAAPLLFLSSHLDPVTPFSLAEEAASSHAGSVIVRQKSFGHTAWASAPSKCTWKIVADYLSQGTMPKSGTVCEADCGPWDAKCNAFEVSKNFDVDETAWKAMYGVEQPGRVRRTPLGLE</sequence>
<keyword evidence="2" id="KW-0378">Hydrolase</keyword>
<feature type="domain" description="Peptidase S33 tripeptidyl aminopeptidase-like C-terminal" evidence="4">
    <location>
        <begin position="461"/>
        <end position="574"/>
    </location>
</feature>
<dbReference type="STRING" id="398673.A0A2P4ZW82"/>
<dbReference type="EMBL" id="JPDN02000006">
    <property type="protein sequence ID" value="PON28546.1"/>
    <property type="molecule type" value="Genomic_DNA"/>
</dbReference>
<protein>
    <recommendedName>
        <fullName evidence="4">Peptidase S33 tripeptidyl aminopeptidase-like C-terminal domain-containing protein</fullName>
    </recommendedName>
</protein>
<evidence type="ECO:0000256" key="3">
    <source>
        <dbReference type="SAM" id="MobiDB-lite"/>
    </source>
</evidence>
<dbReference type="SUPFAM" id="SSF53474">
    <property type="entry name" value="alpha/beta-Hydrolases"/>
    <property type="match status" value="1"/>
</dbReference>